<dbReference type="Proteomes" id="UP000050956">
    <property type="component" value="Unassembled WGS sequence"/>
</dbReference>
<evidence type="ECO:0000313" key="1">
    <source>
        <dbReference type="EMBL" id="KRG78279.1"/>
    </source>
</evidence>
<dbReference type="RefSeq" id="WP_057637075.1">
    <property type="nucleotide sequence ID" value="NZ_LDJM01000011.1"/>
</dbReference>
<dbReference type="OrthoDB" id="8913706at2"/>
<proteinExistence type="predicted"/>
<evidence type="ECO:0000313" key="2">
    <source>
        <dbReference type="Proteomes" id="UP000050956"/>
    </source>
</evidence>
<name>A0A0R0DIX7_9GAMM</name>
<organism evidence="1 2">
    <name type="scientific">Stenotrophomonas ginsengisoli</name>
    <dbReference type="NCBI Taxonomy" id="336566"/>
    <lineage>
        <taxon>Bacteria</taxon>
        <taxon>Pseudomonadati</taxon>
        <taxon>Pseudomonadota</taxon>
        <taxon>Gammaproteobacteria</taxon>
        <taxon>Lysobacterales</taxon>
        <taxon>Lysobacteraceae</taxon>
        <taxon>Stenotrophomonas</taxon>
    </lineage>
</organism>
<comment type="caution">
    <text evidence="1">The sequence shown here is derived from an EMBL/GenBank/DDBJ whole genome shotgun (WGS) entry which is preliminary data.</text>
</comment>
<dbReference type="PATRIC" id="fig|336566.3.peg.190"/>
<dbReference type="AlphaFoldDB" id="A0A0R0DIX7"/>
<protein>
    <submittedName>
        <fullName evidence="1">Uncharacterized protein</fullName>
    </submittedName>
</protein>
<accession>A0A0R0DIX7</accession>
<gene>
    <name evidence="1" type="ORF">ABB30_04260</name>
</gene>
<reference evidence="1 2" key="1">
    <citation type="submission" date="2015-05" db="EMBL/GenBank/DDBJ databases">
        <title>Genome sequencing and analysis of members of genus Stenotrophomonas.</title>
        <authorList>
            <person name="Patil P.P."/>
            <person name="Midha S."/>
            <person name="Patil P.B."/>
        </authorList>
    </citation>
    <scope>NUCLEOTIDE SEQUENCE [LARGE SCALE GENOMIC DNA]</scope>
    <source>
        <strain evidence="1 2">DSM 24757</strain>
    </source>
</reference>
<keyword evidence="2" id="KW-1185">Reference proteome</keyword>
<sequence>MGEAAANGAYERFKPAAWQACGPEHGQHNGLAAVGADEDALQWALLRPQLLFLVRWPDPRQVPEAVGWGNTVRVCALLGRRQSAAFLVAQLLGMDSARCQQVLLLLWRQGCLQCTGSGPGAVPSTAGSLSDPAPTTPAGSFIVRLWRRLAGLGQD</sequence>
<dbReference type="EMBL" id="LDJM01000011">
    <property type="protein sequence ID" value="KRG78279.1"/>
    <property type="molecule type" value="Genomic_DNA"/>
</dbReference>